<organism evidence="2 3">
    <name type="scientific">Linnemannia gamsii</name>
    <dbReference type="NCBI Taxonomy" id="64522"/>
    <lineage>
        <taxon>Eukaryota</taxon>
        <taxon>Fungi</taxon>
        <taxon>Fungi incertae sedis</taxon>
        <taxon>Mucoromycota</taxon>
        <taxon>Mortierellomycotina</taxon>
        <taxon>Mortierellomycetes</taxon>
        <taxon>Mortierellales</taxon>
        <taxon>Mortierellaceae</taxon>
        <taxon>Linnemannia</taxon>
    </lineage>
</organism>
<protein>
    <submittedName>
        <fullName evidence="2">Uncharacterized protein</fullName>
    </submittedName>
</protein>
<evidence type="ECO:0000256" key="1">
    <source>
        <dbReference type="SAM" id="MobiDB-lite"/>
    </source>
</evidence>
<dbReference type="EMBL" id="JAAAIM010001932">
    <property type="protein sequence ID" value="KAG0274916.1"/>
    <property type="molecule type" value="Genomic_DNA"/>
</dbReference>
<accession>A0ABQ7JIY1</accession>
<keyword evidence="3" id="KW-1185">Reference proteome</keyword>
<evidence type="ECO:0000313" key="3">
    <source>
        <dbReference type="Proteomes" id="UP001194696"/>
    </source>
</evidence>
<evidence type="ECO:0000313" key="2">
    <source>
        <dbReference type="EMBL" id="KAG0274916.1"/>
    </source>
</evidence>
<feature type="non-terminal residue" evidence="2">
    <location>
        <position position="312"/>
    </location>
</feature>
<feature type="region of interest" description="Disordered" evidence="1">
    <location>
        <begin position="1"/>
        <end position="51"/>
    </location>
</feature>
<reference evidence="2 3" key="1">
    <citation type="journal article" date="2020" name="Fungal Divers.">
        <title>Resolving the Mortierellaceae phylogeny through synthesis of multi-gene phylogenetics and phylogenomics.</title>
        <authorList>
            <person name="Vandepol N."/>
            <person name="Liber J."/>
            <person name="Desiro A."/>
            <person name="Na H."/>
            <person name="Kennedy M."/>
            <person name="Barry K."/>
            <person name="Grigoriev I.V."/>
            <person name="Miller A.N."/>
            <person name="O'Donnell K."/>
            <person name="Stajich J.E."/>
            <person name="Bonito G."/>
        </authorList>
    </citation>
    <scope>NUCLEOTIDE SEQUENCE [LARGE SCALE GENOMIC DNA]</scope>
    <source>
        <strain evidence="2 3">AD045</strain>
    </source>
</reference>
<gene>
    <name evidence="2" type="ORF">BGZ96_004032</name>
</gene>
<dbReference type="Proteomes" id="UP001194696">
    <property type="component" value="Unassembled WGS sequence"/>
</dbReference>
<proteinExistence type="predicted"/>
<name>A0ABQ7JIY1_9FUNG</name>
<sequence>MEPPLDFPIDTESSGDDTPQHPNPVEQLPKAPKPERIRRTPKNIDPSTFSNEVQKDKAVPVKCCAVCCRLLYPEEYCKLSELHKTEIEEMFVEERQAAARNDDYSGDIEKITHSSSGAQSLITIKETIRFINEHWMYPGDQPDELRDLHIRGEEYLGSYVGTRGLAMLSDDKVKMKPEEKQNILRAWNWLKHYHPLVRQVDVDDPSDLVNASERVFEQEQETAGRRNVNESGFRAYHMGPVDTGGPRTADESNNVDDMPIGILGRNQQLVKYSNPHLLGYLFPTLYPDGQGFYSKNYGGIKRERNQNIQYHN</sequence>
<comment type="caution">
    <text evidence="2">The sequence shown here is derived from an EMBL/GenBank/DDBJ whole genome shotgun (WGS) entry which is preliminary data.</text>
</comment>